<dbReference type="GO" id="GO:0001147">
    <property type="term" value="F:transcription termination site sequence-specific DNA binding"/>
    <property type="evidence" value="ECO:0007669"/>
    <property type="project" value="TreeGrafter"/>
</dbReference>
<feature type="compositionally biased region" description="Basic and acidic residues" evidence="9">
    <location>
        <begin position="926"/>
        <end position="950"/>
    </location>
</feature>
<feature type="coiled-coil region" evidence="8">
    <location>
        <begin position="1426"/>
        <end position="1471"/>
    </location>
</feature>
<dbReference type="EMBL" id="ML996565">
    <property type="protein sequence ID" value="KAF2762403.1"/>
    <property type="molecule type" value="Genomic_DNA"/>
</dbReference>
<keyword evidence="5" id="KW-0347">Helicase</keyword>
<evidence type="ECO:0000259" key="13">
    <source>
        <dbReference type="Pfam" id="PF23576"/>
    </source>
</evidence>
<evidence type="ECO:0000256" key="9">
    <source>
        <dbReference type="SAM" id="MobiDB-lite"/>
    </source>
</evidence>
<name>A0A6A6WHW7_9PEZI</name>
<evidence type="ECO:0008006" key="16">
    <source>
        <dbReference type="Google" id="ProtNLM"/>
    </source>
</evidence>
<feature type="domain" description="DNA2/NAM7 helicase helicase" evidence="11">
    <location>
        <begin position="1249"/>
        <end position="1541"/>
    </location>
</feature>
<reference evidence="14" key="1">
    <citation type="journal article" date="2020" name="Stud. Mycol.">
        <title>101 Dothideomycetes genomes: a test case for predicting lifestyles and emergence of pathogens.</title>
        <authorList>
            <person name="Haridas S."/>
            <person name="Albert R."/>
            <person name="Binder M."/>
            <person name="Bloem J."/>
            <person name="Labutti K."/>
            <person name="Salamov A."/>
            <person name="Andreopoulos B."/>
            <person name="Baker S."/>
            <person name="Barry K."/>
            <person name="Bills G."/>
            <person name="Bluhm B."/>
            <person name="Cannon C."/>
            <person name="Castanera R."/>
            <person name="Culley D."/>
            <person name="Daum C."/>
            <person name="Ezra D."/>
            <person name="Gonzalez J."/>
            <person name="Henrissat B."/>
            <person name="Kuo A."/>
            <person name="Liang C."/>
            <person name="Lipzen A."/>
            <person name="Lutzoni F."/>
            <person name="Magnuson J."/>
            <person name="Mondo S."/>
            <person name="Nolan M."/>
            <person name="Ohm R."/>
            <person name="Pangilinan J."/>
            <person name="Park H.-J."/>
            <person name="Ramirez L."/>
            <person name="Alfaro M."/>
            <person name="Sun H."/>
            <person name="Tritt A."/>
            <person name="Yoshinaga Y."/>
            <person name="Zwiers L.-H."/>
            <person name="Turgeon B."/>
            <person name="Goodwin S."/>
            <person name="Spatafora J."/>
            <person name="Crous P."/>
            <person name="Grigoriev I."/>
        </authorList>
    </citation>
    <scope>NUCLEOTIDE SEQUENCE</scope>
    <source>
        <strain evidence="14">CBS 121739</strain>
    </source>
</reference>
<dbReference type="FunFam" id="3.40.50.300:FF:001152">
    <property type="entry name" value="tRNA-splicing endonuclease, putative"/>
    <property type="match status" value="1"/>
</dbReference>
<evidence type="ECO:0000256" key="2">
    <source>
        <dbReference type="ARBA" id="ARBA00007913"/>
    </source>
</evidence>
<dbReference type="FunFam" id="3.40.50.300:FF:000326">
    <property type="entry name" value="P-loop containing nucleoside triphosphate hydrolase"/>
    <property type="match status" value="1"/>
</dbReference>
<dbReference type="Gene3D" id="3.40.50.300">
    <property type="entry name" value="P-loop containing nucleotide triphosphate hydrolases"/>
    <property type="match status" value="2"/>
</dbReference>
<keyword evidence="3" id="KW-0547">Nucleotide-binding</keyword>
<feature type="region of interest" description="Disordered" evidence="9">
    <location>
        <begin position="912"/>
        <end position="976"/>
    </location>
</feature>
<dbReference type="InterPro" id="IPR045055">
    <property type="entry name" value="DNA2/NAM7-like"/>
</dbReference>
<dbReference type="InterPro" id="IPR041679">
    <property type="entry name" value="DNA2/NAM7-like_C"/>
</dbReference>
<keyword evidence="4" id="KW-0378">Hydrolase</keyword>
<keyword evidence="7" id="KW-0539">Nucleus</keyword>
<comment type="subcellular location">
    <subcellularLocation>
        <location evidence="1">Nucleus</location>
    </subcellularLocation>
</comment>
<keyword evidence="8" id="KW-0175">Coiled coil</keyword>
<dbReference type="GO" id="GO:0005694">
    <property type="term" value="C:chromosome"/>
    <property type="evidence" value="ECO:0007669"/>
    <property type="project" value="UniProtKB-ARBA"/>
</dbReference>
<dbReference type="RefSeq" id="XP_033604854.1">
    <property type="nucleotide sequence ID" value="XM_033749147.1"/>
</dbReference>
<sequence length="1930" mass="216134">MADVVQKLNILESLPRNLHLFCPRSDEGEEQFFYDEDLGDKVDTETEEARNKRKKAITAAEERRDIALGCTLIWAYDGDDAATYGQKLKDRLTKQLMSCEVCIRVYHQGRQTLKSQLGADYGEDEVTRFLEVFDDISIHRITEGLGLAAREISNLPPEKHHINYLSQQALFSVFEALSSPEFLTDEKAMSEHFDDVFKQVQTKRRLKLNVFVPAMTTFLFSSNDARAEWAIFTWTKMKRSPTKLEFDWAIRTPLHKAMLHVQMYCLEVPFLPAFWQGARLIIERLKKDLITHSLRALDIDIYRLALEHLSVDSDCFPELIGAIKVLLVKSPKDFWEAMGAVSTSTFAEQIFKNKYLNRQLLGTLDSRKLGEYFGWVQPVIESIKPTNLGPLCDTLASQFLGRFQSDEFAHSCRSHCQLEGMTVLLLCLEAMNKTFPPISSTPGVLGNASVAHALRIVDSHAHVILETISGNNVRGDMLSFGLNVVEEAIRLDCLSLKATGRQLEQGKPTDAVIDKNDTLVWKPVVAAIKEPQIGLPGRTLLGSSILVGLEPFKKKNPSEMTKEMRQFNDKFDTLSQHICDVLYKLSEFSPSHLDHLFEDSELASGVLSHLFSSGTEPYQGVVELMKVVSGKDTRSEALNHFLQAFYSNTVSCISGNLKRIIDSQVFAPTPTLLKICADMVENLCNSQNGLLRSQPLSREEATATETFWRSLWSSLLMIFERTEQWSQLGYDKNMMIEYCRDTMQLAEDVFDQYSIFVSAIAAATSSEKKDVHRRLIFGPTRTYKAMVKWLRLRDEFLITKSVSLTSKLLRRLKGGSVEVDDRPLIYVGEVITGVIKSNLSAIQKVEIQTALEAYYGKPFQAPQDEIARNHKQKTIGSFFKSEPRFSESRAASTVSSDNEDFSGIAAYRAKEAQRKKSAALPTRPSKLKETTQSEFMKKRQAEKQAQERQRAAAIAKARQSSTKSVEKGTGIYVSSESEGDDELDAALFGISKKPKKERITPDNKLRDTMAGLPQGPIKVQKRVRSAKDMRARLAPDLSPLHKEILGWDYFHDGDFPPKSESDLYQQVSDSFDEPSAYTNAFRPLLLLEAWQGFVKAREEGGFKAYEIKVVTRSSVDAFQEFSTTMSQNVHKDVGLSEGDVVLCSKDSNPSEAAHAAHCLARVYRMKRQKGMLEVSYRVLPGNKLQSSLNPGSLIWAVKVQSITPLEREFGALSGLQFYDLCDEIIQAKPSPLLSYSDKILRPIMSNYTVNTAQAKAVQSAIDNDAFTLIQGPPGSGKTKTIVAIVGALLSENGSARPKTITASATNGSLPQRSLNTVAKKLLVCAPSNAAVDELVIRFKDGIRSMSGQHRKVNVVRLGRSDAINASIKDVTLDELVSAKLGVTANTKGREDGQKVFKEHSEISAKLREARLDLDKVDTGEIKGDEAKKAKDNFDNLRRRKAQLSNQIESFKDAEKNLGREAELNRKRAQQQVLDEAHIICATLSGSGHDMFQSLSIEFETVVVDEAAQCVEMSAIIPLKYGCSKCILVGDPKQLPPTVFSKQASRFQYERSLFVRMQGNHPDAVHLLDTQYRMHPEISAFPSASFYDGRLLDGADMASLRKRPWHDNPILGPYRFFDVKGQHSAAPKGHSLINIEEINFALQLYDMLNTTYRGGFDIRGKVGIITPYKSQLRELKSRFSRRYGEEILENVEFNTTDAFQGRESEIIIFSCVRASPSGGVGFLQDIRRMNVGLTRAKSSLWVLGNSQSLSRGEYWNKLLHDAKKRDRYTDGNLAQAIKSAESKSAKGNHSQETLPNASGDGQARALYKSTLPKSDSLSHRSSETSMQSAKIKKENKNVEKREPSLGDHDNKPARIKTEARSESPMDIDILSDLNSHLAGGASEAGVKQDVPEPKIKTEQNQNQLTRPRVLIKKRKDVDPFMPKQNKKPRPT</sequence>
<dbReference type="InterPro" id="IPR047187">
    <property type="entry name" value="SF1_C_Upf1"/>
</dbReference>
<dbReference type="OrthoDB" id="6513042at2759"/>
<dbReference type="GO" id="GO:0016604">
    <property type="term" value="C:nuclear body"/>
    <property type="evidence" value="ECO:0007669"/>
    <property type="project" value="TreeGrafter"/>
</dbReference>
<dbReference type="GO" id="GO:0016787">
    <property type="term" value="F:hydrolase activity"/>
    <property type="evidence" value="ECO:0007669"/>
    <property type="project" value="UniProtKB-KW"/>
</dbReference>
<evidence type="ECO:0000313" key="15">
    <source>
        <dbReference type="Proteomes" id="UP000799437"/>
    </source>
</evidence>
<dbReference type="InterPro" id="IPR041677">
    <property type="entry name" value="DNA2/NAM7_AAA_11"/>
</dbReference>
<dbReference type="Pfam" id="PF13087">
    <property type="entry name" value="AAA_12"/>
    <property type="match status" value="1"/>
</dbReference>
<organism evidence="14 15">
    <name type="scientific">Pseudovirgaria hyperparasitica</name>
    <dbReference type="NCBI Taxonomy" id="470096"/>
    <lineage>
        <taxon>Eukaryota</taxon>
        <taxon>Fungi</taxon>
        <taxon>Dikarya</taxon>
        <taxon>Ascomycota</taxon>
        <taxon>Pezizomycotina</taxon>
        <taxon>Dothideomycetes</taxon>
        <taxon>Dothideomycetes incertae sedis</taxon>
        <taxon>Acrospermales</taxon>
        <taxon>Acrospermaceae</taxon>
        <taxon>Pseudovirgaria</taxon>
    </lineage>
</organism>
<gene>
    <name evidence="14" type="ORF">EJ05DRAFT_533967</name>
</gene>
<feature type="compositionally biased region" description="Polar residues" evidence="9">
    <location>
        <begin position="1784"/>
        <end position="1795"/>
    </location>
</feature>
<evidence type="ECO:0000313" key="14">
    <source>
        <dbReference type="EMBL" id="KAF2762403.1"/>
    </source>
</evidence>
<evidence type="ECO:0000256" key="8">
    <source>
        <dbReference type="SAM" id="Coils"/>
    </source>
</evidence>
<feature type="domain" description="Helicase SEN1 beta-barrel" evidence="13">
    <location>
        <begin position="1102"/>
        <end position="1199"/>
    </location>
</feature>
<dbReference type="InterPro" id="IPR024481">
    <property type="entry name" value="Helicase_Sen1_N"/>
</dbReference>
<dbReference type="Proteomes" id="UP000799437">
    <property type="component" value="Unassembled WGS sequence"/>
</dbReference>
<evidence type="ECO:0000256" key="1">
    <source>
        <dbReference type="ARBA" id="ARBA00004123"/>
    </source>
</evidence>
<keyword evidence="6" id="KW-0067">ATP-binding</keyword>
<dbReference type="CDD" id="cd18808">
    <property type="entry name" value="SF1_C_Upf1"/>
    <property type="match status" value="1"/>
</dbReference>
<evidence type="ECO:0000256" key="7">
    <source>
        <dbReference type="ARBA" id="ARBA00023242"/>
    </source>
</evidence>
<dbReference type="PANTHER" id="PTHR10887:SF495">
    <property type="entry name" value="HELICASE SENATAXIN ISOFORM X1-RELATED"/>
    <property type="match status" value="1"/>
</dbReference>
<dbReference type="InterPro" id="IPR027417">
    <property type="entry name" value="P-loop_NTPase"/>
</dbReference>
<dbReference type="Pfam" id="PF13086">
    <property type="entry name" value="AAA_11"/>
    <property type="match status" value="1"/>
</dbReference>
<feature type="domain" description="DNA2/NAM7 helicase-like C-terminal" evidence="12">
    <location>
        <begin position="1548"/>
        <end position="1745"/>
    </location>
</feature>
<dbReference type="PANTHER" id="PTHR10887">
    <property type="entry name" value="DNA2/NAM7 HELICASE FAMILY"/>
    <property type="match status" value="1"/>
</dbReference>
<dbReference type="SUPFAM" id="SSF52540">
    <property type="entry name" value="P-loop containing nucleoside triphosphate hydrolases"/>
    <property type="match status" value="1"/>
</dbReference>
<evidence type="ECO:0000256" key="4">
    <source>
        <dbReference type="ARBA" id="ARBA00022801"/>
    </source>
</evidence>
<keyword evidence="15" id="KW-1185">Reference proteome</keyword>
<accession>A0A6A6WHW7</accession>
<dbReference type="GO" id="GO:0005524">
    <property type="term" value="F:ATP binding"/>
    <property type="evidence" value="ECO:0007669"/>
    <property type="project" value="UniProtKB-KW"/>
</dbReference>
<evidence type="ECO:0000256" key="5">
    <source>
        <dbReference type="ARBA" id="ARBA00022806"/>
    </source>
</evidence>
<dbReference type="GO" id="GO:0006369">
    <property type="term" value="P:termination of RNA polymerase II transcription"/>
    <property type="evidence" value="ECO:0007669"/>
    <property type="project" value="TreeGrafter"/>
</dbReference>
<feature type="domain" description="Helicase Sen1 N-terminal" evidence="10">
    <location>
        <begin position="88"/>
        <end position="803"/>
    </location>
</feature>
<feature type="compositionally biased region" description="Basic and acidic residues" evidence="9">
    <location>
        <begin position="1830"/>
        <end position="1862"/>
    </location>
</feature>
<evidence type="ECO:0000259" key="10">
    <source>
        <dbReference type="Pfam" id="PF12726"/>
    </source>
</evidence>
<evidence type="ECO:0000259" key="12">
    <source>
        <dbReference type="Pfam" id="PF13087"/>
    </source>
</evidence>
<dbReference type="Pfam" id="PF12726">
    <property type="entry name" value="SEN1_N"/>
    <property type="match status" value="1"/>
</dbReference>
<dbReference type="Pfam" id="PF23576">
    <property type="entry name" value="SEN1_barrel"/>
    <property type="match status" value="1"/>
</dbReference>
<comment type="similarity">
    <text evidence="2">Belongs to the DNA2/NAM7 helicase family.</text>
</comment>
<proteinExistence type="inferred from homology"/>
<dbReference type="InterPro" id="IPR056474">
    <property type="entry name" value="SEN1_barrel"/>
</dbReference>
<dbReference type="GeneID" id="54490201"/>
<feature type="region of interest" description="Disordered" evidence="9">
    <location>
        <begin position="1779"/>
        <end position="1930"/>
    </location>
</feature>
<evidence type="ECO:0000256" key="6">
    <source>
        <dbReference type="ARBA" id="ARBA00022840"/>
    </source>
</evidence>
<protein>
    <recommendedName>
        <fullName evidence="16">tRNA-splicing endonuclease-like protein</fullName>
    </recommendedName>
</protein>
<dbReference type="GO" id="GO:0004386">
    <property type="term" value="F:helicase activity"/>
    <property type="evidence" value="ECO:0007669"/>
    <property type="project" value="UniProtKB-KW"/>
</dbReference>
<dbReference type="CDD" id="cd18042">
    <property type="entry name" value="DEXXQc_SETX"/>
    <property type="match status" value="1"/>
</dbReference>
<evidence type="ECO:0000256" key="3">
    <source>
        <dbReference type="ARBA" id="ARBA00022741"/>
    </source>
</evidence>
<evidence type="ECO:0000259" key="11">
    <source>
        <dbReference type="Pfam" id="PF13086"/>
    </source>
</evidence>